<keyword evidence="2" id="KW-1185">Reference proteome</keyword>
<organism evidence="1 2">
    <name type="scientific">Clavispora lusitaniae</name>
    <name type="common">Candida lusitaniae</name>
    <dbReference type="NCBI Taxonomy" id="36911"/>
    <lineage>
        <taxon>Eukaryota</taxon>
        <taxon>Fungi</taxon>
        <taxon>Dikarya</taxon>
        <taxon>Ascomycota</taxon>
        <taxon>Saccharomycotina</taxon>
        <taxon>Pichiomycetes</taxon>
        <taxon>Metschnikowiaceae</taxon>
        <taxon>Clavispora</taxon>
    </lineage>
</organism>
<evidence type="ECO:0000313" key="1">
    <source>
        <dbReference type="EMBL" id="QFZ27450.1"/>
    </source>
</evidence>
<accession>A0ACD0WJ24</accession>
<reference evidence="2" key="1">
    <citation type="journal article" date="2019" name="MBio">
        <title>Comparative genomics for the elucidation of multidrug resistance (MDR) in Candida lusitaniae.</title>
        <authorList>
            <person name="Kannan A."/>
            <person name="Asner S.A."/>
            <person name="Trachsel E."/>
            <person name="Kelly S."/>
            <person name="Parker J."/>
            <person name="Sanglard D."/>
        </authorList>
    </citation>
    <scope>NUCLEOTIDE SEQUENCE [LARGE SCALE GENOMIC DNA]</scope>
    <source>
        <strain evidence="2">P1</strain>
    </source>
</reference>
<dbReference type="Proteomes" id="UP000326582">
    <property type="component" value="Chromosome 3"/>
</dbReference>
<dbReference type="EMBL" id="CP038486">
    <property type="protein sequence ID" value="QFZ27450.1"/>
    <property type="molecule type" value="Genomic_DNA"/>
</dbReference>
<protein>
    <submittedName>
        <fullName evidence="1">Uncharacterized protein</fullName>
    </submittedName>
</protein>
<gene>
    <name evidence="1" type="ORF">EJF14_30421</name>
</gene>
<name>A0ACD0WJ24_CLALS</name>
<proteinExistence type="predicted"/>
<evidence type="ECO:0000313" key="2">
    <source>
        <dbReference type="Proteomes" id="UP000326582"/>
    </source>
</evidence>
<sequence>MENFISATADLFEAFPGATVSITYSNVGKKNAEPKQSAASHIAKFKVFDAHTGKCIRYKTSKSKEVSRILTYLGPRGVSGLKRQHEGEHEENKKQRVGVSSIMANSKFEEPEVTAEPEKVEEETKKPPKKKKKGKKK</sequence>